<comment type="caution">
    <text evidence="1">The sequence shown here is derived from an EMBL/GenBank/DDBJ whole genome shotgun (WGS) entry which is preliminary data.</text>
</comment>
<reference evidence="1" key="1">
    <citation type="submission" date="2018-05" db="EMBL/GenBank/DDBJ databases">
        <title>Draft genome of Mucuna pruriens seed.</title>
        <authorList>
            <person name="Nnadi N.E."/>
            <person name="Vos R."/>
            <person name="Hasami M.H."/>
            <person name="Devisetty U.K."/>
            <person name="Aguiy J.C."/>
        </authorList>
    </citation>
    <scope>NUCLEOTIDE SEQUENCE [LARGE SCALE GENOMIC DNA]</scope>
    <source>
        <strain evidence="1">JCA_2017</strain>
    </source>
</reference>
<evidence type="ECO:0000313" key="2">
    <source>
        <dbReference type="Proteomes" id="UP000257109"/>
    </source>
</evidence>
<feature type="non-terminal residue" evidence="1">
    <location>
        <position position="1"/>
    </location>
</feature>
<dbReference type="EMBL" id="QJKJ01001258">
    <property type="protein sequence ID" value="RDY08522.1"/>
    <property type="molecule type" value="Genomic_DNA"/>
</dbReference>
<organism evidence="1 2">
    <name type="scientific">Mucuna pruriens</name>
    <name type="common">Velvet bean</name>
    <name type="synonym">Dolichos pruriens</name>
    <dbReference type="NCBI Taxonomy" id="157652"/>
    <lineage>
        <taxon>Eukaryota</taxon>
        <taxon>Viridiplantae</taxon>
        <taxon>Streptophyta</taxon>
        <taxon>Embryophyta</taxon>
        <taxon>Tracheophyta</taxon>
        <taxon>Spermatophyta</taxon>
        <taxon>Magnoliopsida</taxon>
        <taxon>eudicotyledons</taxon>
        <taxon>Gunneridae</taxon>
        <taxon>Pentapetalae</taxon>
        <taxon>rosids</taxon>
        <taxon>fabids</taxon>
        <taxon>Fabales</taxon>
        <taxon>Fabaceae</taxon>
        <taxon>Papilionoideae</taxon>
        <taxon>50 kb inversion clade</taxon>
        <taxon>NPAAA clade</taxon>
        <taxon>indigoferoid/millettioid clade</taxon>
        <taxon>Phaseoleae</taxon>
        <taxon>Mucuna</taxon>
    </lineage>
</organism>
<keyword evidence="2" id="KW-1185">Reference proteome</keyword>
<proteinExistence type="predicted"/>
<protein>
    <submittedName>
        <fullName evidence="1">Uncharacterized protein</fullName>
    </submittedName>
</protein>
<dbReference type="OrthoDB" id="101614at2759"/>
<accession>A0A371I0H1</accession>
<evidence type="ECO:0000313" key="1">
    <source>
        <dbReference type="EMBL" id="RDY08522.1"/>
    </source>
</evidence>
<name>A0A371I0H1_MUCPR</name>
<dbReference type="AlphaFoldDB" id="A0A371I0H1"/>
<dbReference type="Proteomes" id="UP000257109">
    <property type="component" value="Unassembled WGS sequence"/>
</dbReference>
<sequence>MGNLQYNIGSLDIKPTTSNGVNPSPLHEISYSRLGRNHVGDQRIALQCYKASLRARSRVEGLTIKRIGSWSNIYFLDLDPCQNEKDWRPQPMEDLKEVQIGTKPSERIRVRGSLEVEEEKKIVRFLIENWDIFAWTPEDMPGIDVDFLCHRLSVAMGAHLVSQKKRKLGEEKRRSTKDKTSKQLLATRLIREVCPKDPYIVLSIDYLVDRASGYNLLSFMDAYLGYN</sequence>
<gene>
    <name evidence="1" type="ORF">CR513_07238</name>
</gene>